<feature type="chain" id="PRO_5034817680" evidence="5">
    <location>
        <begin position="23"/>
        <end position="517"/>
    </location>
</feature>
<dbReference type="SUPFAM" id="SSF56176">
    <property type="entry name" value="FAD-binding/transporter-associated domain-like"/>
    <property type="match status" value="1"/>
</dbReference>
<dbReference type="InterPro" id="IPR016169">
    <property type="entry name" value="FAD-bd_PCMH_sub2"/>
</dbReference>
<dbReference type="Pfam" id="PF01565">
    <property type="entry name" value="FAD_binding_4"/>
    <property type="match status" value="1"/>
</dbReference>
<dbReference type="PROSITE" id="PS51387">
    <property type="entry name" value="FAD_PCMH"/>
    <property type="match status" value="1"/>
</dbReference>
<comment type="similarity">
    <text evidence="1">Belongs to the oxygen-dependent FAD-linked oxidoreductase family.</text>
</comment>
<name>A0A8H6JEP7_9PEZI</name>
<feature type="signal peptide" evidence="5">
    <location>
        <begin position="1"/>
        <end position="22"/>
    </location>
</feature>
<organism evidence="7 8">
    <name type="scientific">Colletotrichum musicola</name>
    <dbReference type="NCBI Taxonomy" id="2175873"/>
    <lineage>
        <taxon>Eukaryota</taxon>
        <taxon>Fungi</taxon>
        <taxon>Dikarya</taxon>
        <taxon>Ascomycota</taxon>
        <taxon>Pezizomycotina</taxon>
        <taxon>Sordariomycetes</taxon>
        <taxon>Hypocreomycetidae</taxon>
        <taxon>Glomerellales</taxon>
        <taxon>Glomerellaceae</taxon>
        <taxon>Colletotrichum</taxon>
        <taxon>Colletotrichum orchidearum species complex</taxon>
    </lineage>
</organism>
<evidence type="ECO:0000313" key="7">
    <source>
        <dbReference type="EMBL" id="KAF6811313.1"/>
    </source>
</evidence>
<proteinExistence type="inferred from homology"/>
<dbReference type="InterPro" id="IPR016166">
    <property type="entry name" value="FAD-bd_PCMH"/>
</dbReference>
<sequence length="517" mass="55822">MALQMFHFAALAAATLPSLVSATPRISLRQVNSTTGRGCDALARAGLSDQLYFQNDTEYQGTLNTYYDGSIQALNPRCVLKPESTQHVSDALKALSEEGGNCWTVGIRSGGHSVAPNNNAQNGVTIDLERLNSVKYTEDASSGKGQGIASIGSGARWGDVYTELEKDGVMVTGAREGHVGVGGFLLGGGFSWQSGRYGMACDNVVGYEVVLANGTVVTATSTSHPDLWQSLKGGLNNIGLVTRFDMQTFPSQDAYGGIVAFPYTSAEGLLETFTSMVKRKGEHPEENGFVSLTYSPATGPSAAFVLANVDGAENSTSFTGLGELTPIIDMRSRTPISGLVKQLEGALGLYNVWFTITFQANMVIGRKILEVFDSLVADVKDVLGASDQIIFVLTPLPRNYANYGPNVLGLNNSLDEDCMVLQAEALLSTPEHKVLLTEKLQEAVEQTLNSYATETHSLMNWKYLNYANTLQDVWWTIGDSLDLLKRTARAYDPAGFFQTRVKGGFKLSDIDELVKFF</sequence>
<evidence type="ECO:0000256" key="2">
    <source>
        <dbReference type="ARBA" id="ARBA00022630"/>
    </source>
</evidence>
<keyword evidence="3" id="KW-0274">FAD</keyword>
<dbReference type="InterPro" id="IPR006094">
    <property type="entry name" value="Oxid_FAD_bind_N"/>
</dbReference>
<reference evidence="7" key="1">
    <citation type="journal article" date="2020" name="Phytopathology">
        <title>Genome Sequence Resources of Colletotrichum truncatum, C. plurivorum, C. musicola, and C. sojae: Four Species Pathogenic to Soybean (Glycine max).</title>
        <authorList>
            <person name="Rogerio F."/>
            <person name="Boufleur T.R."/>
            <person name="Ciampi-Guillardi M."/>
            <person name="Sukno S.A."/>
            <person name="Thon M.R."/>
            <person name="Massola Junior N.S."/>
            <person name="Baroncelli R."/>
        </authorList>
    </citation>
    <scope>NUCLEOTIDE SEQUENCE</scope>
    <source>
        <strain evidence="7">LFN0074</strain>
    </source>
</reference>
<dbReference type="AlphaFoldDB" id="A0A8H6JEP7"/>
<feature type="domain" description="FAD-binding PCMH-type" evidence="6">
    <location>
        <begin position="72"/>
        <end position="251"/>
    </location>
</feature>
<evidence type="ECO:0000256" key="1">
    <source>
        <dbReference type="ARBA" id="ARBA00005466"/>
    </source>
</evidence>
<comment type="caution">
    <text evidence="7">The sequence shown here is derived from an EMBL/GenBank/DDBJ whole genome shotgun (WGS) entry which is preliminary data.</text>
</comment>
<gene>
    <name evidence="7" type="ORF">CMUS01_13295</name>
</gene>
<dbReference type="InterPro" id="IPR050416">
    <property type="entry name" value="FAD-linked_Oxidoreductase"/>
</dbReference>
<keyword evidence="4" id="KW-0560">Oxidoreductase</keyword>
<keyword evidence="5" id="KW-0732">Signal</keyword>
<dbReference type="EMBL" id="WIGM01000822">
    <property type="protein sequence ID" value="KAF6811313.1"/>
    <property type="molecule type" value="Genomic_DNA"/>
</dbReference>
<dbReference type="OrthoDB" id="2151789at2759"/>
<dbReference type="Proteomes" id="UP000639643">
    <property type="component" value="Unassembled WGS sequence"/>
</dbReference>
<evidence type="ECO:0000256" key="5">
    <source>
        <dbReference type="SAM" id="SignalP"/>
    </source>
</evidence>
<evidence type="ECO:0000256" key="3">
    <source>
        <dbReference type="ARBA" id="ARBA00022827"/>
    </source>
</evidence>
<dbReference type="GO" id="GO:0071949">
    <property type="term" value="F:FAD binding"/>
    <property type="evidence" value="ECO:0007669"/>
    <property type="project" value="InterPro"/>
</dbReference>
<keyword evidence="2" id="KW-0285">Flavoprotein</keyword>
<protein>
    <submittedName>
        <fullName evidence="7">FAD binding domain-containing protein</fullName>
    </submittedName>
</protein>
<dbReference type="PANTHER" id="PTHR42973">
    <property type="entry name" value="BINDING OXIDOREDUCTASE, PUTATIVE (AFU_ORTHOLOGUE AFUA_1G17690)-RELATED"/>
    <property type="match status" value="1"/>
</dbReference>
<evidence type="ECO:0000259" key="6">
    <source>
        <dbReference type="PROSITE" id="PS51387"/>
    </source>
</evidence>
<evidence type="ECO:0000256" key="4">
    <source>
        <dbReference type="ARBA" id="ARBA00023002"/>
    </source>
</evidence>
<evidence type="ECO:0000313" key="8">
    <source>
        <dbReference type="Proteomes" id="UP000639643"/>
    </source>
</evidence>
<accession>A0A8H6JEP7</accession>
<dbReference type="Gene3D" id="3.30.465.10">
    <property type="match status" value="1"/>
</dbReference>
<dbReference type="InterPro" id="IPR036318">
    <property type="entry name" value="FAD-bd_PCMH-like_sf"/>
</dbReference>
<dbReference type="GO" id="GO:0016491">
    <property type="term" value="F:oxidoreductase activity"/>
    <property type="evidence" value="ECO:0007669"/>
    <property type="project" value="UniProtKB-KW"/>
</dbReference>
<dbReference type="PANTHER" id="PTHR42973:SF53">
    <property type="entry name" value="FAD-BINDING PCMH-TYPE DOMAIN-CONTAINING PROTEIN-RELATED"/>
    <property type="match status" value="1"/>
</dbReference>
<keyword evidence="8" id="KW-1185">Reference proteome</keyword>